<accession>A0AAV7P362</accession>
<gene>
    <name evidence="1" type="ORF">NDU88_001185</name>
</gene>
<evidence type="ECO:0000313" key="1">
    <source>
        <dbReference type="EMBL" id="KAJ1122700.1"/>
    </source>
</evidence>
<organism evidence="1 2">
    <name type="scientific">Pleurodeles waltl</name>
    <name type="common">Iberian ribbed newt</name>
    <dbReference type="NCBI Taxonomy" id="8319"/>
    <lineage>
        <taxon>Eukaryota</taxon>
        <taxon>Metazoa</taxon>
        <taxon>Chordata</taxon>
        <taxon>Craniata</taxon>
        <taxon>Vertebrata</taxon>
        <taxon>Euteleostomi</taxon>
        <taxon>Amphibia</taxon>
        <taxon>Batrachia</taxon>
        <taxon>Caudata</taxon>
        <taxon>Salamandroidea</taxon>
        <taxon>Salamandridae</taxon>
        <taxon>Pleurodelinae</taxon>
        <taxon>Pleurodeles</taxon>
    </lineage>
</organism>
<protein>
    <submittedName>
        <fullName evidence="1">Uncharacterized protein</fullName>
    </submittedName>
</protein>
<sequence>MDVTGTLHQPARDGTGRDELLSLGVHDAMFLKHCEPVLTEAAPAGMNKAASKNTGRLVAAPGAETCAVSASHVT</sequence>
<dbReference type="AlphaFoldDB" id="A0AAV7P362"/>
<dbReference type="Proteomes" id="UP001066276">
    <property type="component" value="Chromosome 7"/>
</dbReference>
<name>A0AAV7P362_PLEWA</name>
<evidence type="ECO:0000313" key="2">
    <source>
        <dbReference type="Proteomes" id="UP001066276"/>
    </source>
</evidence>
<dbReference type="EMBL" id="JANPWB010000011">
    <property type="protein sequence ID" value="KAJ1122700.1"/>
    <property type="molecule type" value="Genomic_DNA"/>
</dbReference>
<proteinExistence type="predicted"/>
<reference evidence="1" key="1">
    <citation type="journal article" date="2022" name="bioRxiv">
        <title>Sequencing and chromosome-scale assembly of the giantPleurodeles waltlgenome.</title>
        <authorList>
            <person name="Brown T."/>
            <person name="Elewa A."/>
            <person name="Iarovenko S."/>
            <person name="Subramanian E."/>
            <person name="Araus A.J."/>
            <person name="Petzold A."/>
            <person name="Susuki M."/>
            <person name="Suzuki K.-i.T."/>
            <person name="Hayashi T."/>
            <person name="Toyoda A."/>
            <person name="Oliveira C."/>
            <person name="Osipova E."/>
            <person name="Leigh N.D."/>
            <person name="Simon A."/>
            <person name="Yun M.H."/>
        </authorList>
    </citation>
    <scope>NUCLEOTIDE SEQUENCE</scope>
    <source>
        <strain evidence="1">20211129_DDA</strain>
        <tissue evidence="1">Liver</tissue>
    </source>
</reference>
<comment type="caution">
    <text evidence="1">The sequence shown here is derived from an EMBL/GenBank/DDBJ whole genome shotgun (WGS) entry which is preliminary data.</text>
</comment>
<keyword evidence="2" id="KW-1185">Reference proteome</keyword>